<dbReference type="RefSeq" id="WP_144229559.1">
    <property type="nucleotide sequence ID" value="NZ_CBCRVV010000018.1"/>
</dbReference>
<sequence>MINQPEHDSDRKVTLEELLRLKRAERPAPEFWGRFEQDLRAKQLAAIVEPRPWWISMRLPQATRALARFQIPMGAAAVLALTFVVVREYRPATLSDEIPVSVPVINVTNAIDTSVDTVAAVEQPLADTQGVSVTVAVSSAPSKHTASVADMLAEEPSAVGSGGLMAMIPWAAPQQVAVADVSSPPVTLGELPQVHFASAMNPGREHNFEGRVEVEPVAVSAVSDVAEPVAVAQVSPVSPREVRRNRILSSLVVADNNSDAERSRSGQGREVLTSSLDDDRLYDSVRRLGMVGDRLTLKF</sequence>
<proteinExistence type="predicted"/>
<dbReference type="OrthoDB" id="195311at2"/>
<dbReference type="EMBL" id="VMBG01000001">
    <property type="protein sequence ID" value="TSJ79216.1"/>
    <property type="molecule type" value="Genomic_DNA"/>
</dbReference>
<dbReference type="AlphaFoldDB" id="A0A556QRF0"/>
<comment type="caution">
    <text evidence="1">The sequence shown here is derived from an EMBL/GenBank/DDBJ whole genome shotgun (WGS) entry which is preliminary data.</text>
</comment>
<organism evidence="1 2">
    <name type="scientific">Rariglobus hedericola</name>
    <dbReference type="NCBI Taxonomy" id="2597822"/>
    <lineage>
        <taxon>Bacteria</taxon>
        <taxon>Pseudomonadati</taxon>
        <taxon>Verrucomicrobiota</taxon>
        <taxon>Opitutia</taxon>
        <taxon>Opitutales</taxon>
        <taxon>Opitutaceae</taxon>
        <taxon>Rariglobus</taxon>
    </lineage>
</organism>
<name>A0A556QRF0_9BACT</name>
<accession>A0A556QRF0</accession>
<protein>
    <submittedName>
        <fullName evidence="1">Uncharacterized protein</fullName>
    </submittedName>
</protein>
<reference evidence="1 2" key="1">
    <citation type="submission" date="2019-07" db="EMBL/GenBank/DDBJ databases">
        <title>Description of 53C-WASEF.</title>
        <authorList>
            <person name="Pitt A."/>
            <person name="Hahn M.W."/>
        </authorList>
    </citation>
    <scope>NUCLEOTIDE SEQUENCE [LARGE SCALE GENOMIC DNA]</scope>
    <source>
        <strain evidence="1 2">53C-WASEF</strain>
    </source>
</reference>
<gene>
    <name evidence="1" type="ORF">FPL22_07960</name>
</gene>
<evidence type="ECO:0000313" key="1">
    <source>
        <dbReference type="EMBL" id="TSJ79216.1"/>
    </source>
</evidence>
<dbReference type="Proteomes" id="UP000315648">
    <property type="component" value="Unassembled WGS sequence"/>
</dbReference>
<evidence type="ECO:0000313" key="2">
    <source>
        <dbReference type="Proteomes" id="UP000315648"/>
    </source>
</evidence>
<keyword evidence="2" id="KW-1185">Reference proteome</keyword>